<protein>
    <submittedName>
        <fullName evidence="1">Flavodoxin family protein</fullName>
    </submittedName>
</protein>
<proteinExistence type="predicted"/>
<dbReference type="Gene3D" id="3.40.50.360">
    <property type="match status" value="1"/>
</dbReference>
<sequence>MKLIIHDLEEERLKELLRGKMDDIKIISDDGSINNCIGCFGCWIKTPGTCVIRDKYGDMGEYISKCQELIIISQCFYGGFSPFVKKVLDRSISYVHPYFEIRNDEMHHKRRYDNNFDLKVCFYGENITKQEKQTAEKLVKANGVNLDCNVKKVTFLKDISEIQRWEEC</sequence>
<dbReference type="SUPFAM" id="SSF52218">
    <property type="entry name" value="Flavoproteins"/>
    <property type="match status" value="1"/>
</dbReference>
<keyword evidence="2" id="KW-1185">Reference proteome</keyword>
<reference evidence="1 2" key="1">
    <citation type="journal article" date="2019" name="Int. J. Syst. Evol. Microbiol.">
        <title>The Global Catalogue of Microorganisms (GCM) 10K type strain sequencing project: providing services to taxonomists for standard genome sequencing and annotation.</title>
        <authorList>
            <consortium name="The Broad Institute Genomics Platform"/>
            <consortium name="The Broad Institute Genome Sequencing Center for Infectious Disease"/>
            <person name="Wu L."/>
            <person name="Ma J."/>
        </authorList>
    </citation>
    <scope>NUCLEOTIDE SEQUENCE [LARGE SCALE GENOMIC DNA]</scope>
    <source>
        <strain evidence="1 2">JCM 1405</strain>
    </source>
</reference>
<name>A0ABN1J0C0_9CLOT</name>
<dbReference type="RefSeq" id="WP_343769258.1">
    <property type="nucleotide sequence ID" value="NZ_BAAACF010000001.1"/>
</dbReference>
<dbReference type="EMBL" id="BAAACF010000001">
    <property type="protein sequence ID" value="GAA0725097.1"/>
    <property type="molecule type" value="Genomic_DNA"/>
</dbReference>
<dbReference type="InterPro" id="IPR029039">
    <property type="entry name" value="Flavoprotein-like_sf"/>
</dbReference>
<evidence type="ECO:0000313" key="1">
    <source>
        <dbReference type="EMBL" id="GAA0725097.1"/>
    </source>
</evidence>
<accession>A0ABN1J0C0</accession>
<comment type="caution">
    <text evidence="1">The sequence shown here is derived from an EMBL/GenBank/DDBJ whole genome shotgun (WGS) entry which is preliminary data.</text>
</comment>
<organism evidence="1 2">
    <name type="scientific">Clostridium malenominatum</name>
    <dbReference type="NCBI Taxonomy" id="1539"/>
    <lineage>
        <taxon>Bacteria</taxon>
        <taxon>Bacillati</taxon>
        <taxon>Bacillota</taxon>
        <taxon>Clostridia</taxon>
        <taxon>Eubacteriales</taxon>
        <taxon>Clostridiaceae</taxon>
        <taxon>Clostridium</taxon>
    </lineage>
</organism>
<gene>
    <name evidence="1" type="ORF">GCM10008905_19870</name>
</gene>
<dbReference type="Proteomes" id="UP001500339">
    <property type="component" value="Unassembled WGS sequence"/>
</dbReference>
<evidence type="ECO:0000313" key="2">
    <source>
        <dbReference type="Proteomes" id="UP001500339"/>
    </source>
</evidence>